<keyword evidence="3" id="KW-1185">Reference proteome</keyword>
<evidence type="ECO:0000313" key="3">
    <source>
        <dbReference type="Proteomes" id="UP000319014"/>
    </source>
</evidence>
<dbReference type="AlphaFoldDB" id="A0A521CWR4"/>
<proteinExistence type="predicted"/>
<gene>
    <name evidence="2" type="ORF">SAMN06265221_105217</name>
</gene>
<protein>
    <submittedName>
        <fullName evidence="2">Uncharacterized protein</fullName>
    </submittedName>
</protein>
<evidence type="ECO:0000313" key="2">
    <source>
        <dbReference type="EMBL" id="SMO63873.1"/>
    </source>
</evidence>
<accession>A0A521CWR4</accession>
<evidence type="ECO:0000256" key="1">
    <source>
        <dbReference type="SAM" id="MobiDB-lite"/>
    </source>
</evidence>
<reference evidence="2 3" key="1">
    <citation type="submission" date="2017-05" db="EMBL/GenBank/DDBJ databases">
        <authorList>
            <person name="Varghese N."/>
            <person name="Submissions S."/>
        </authorList>
    </citation>
    <scope>NUCLEOTIDE SEQUENCE [LARGE SCALE GENOMIC DNA]</scope>
    <source>
        <strain evidence="2 3">DSM 100094</strain>
    </source>
</reference>
<dbReference type="Proteomes" id="UP000319014">
    <property type="component" value="Unassembled WGS sequence"/>
</dbReference>
<organism evidence="2 3">
    <name type="scientific">Paracoccus laeviglucosivorans</name>
    <dbReference type="NCBI Taxonomy" id="1197861"/>
    <lineage>
        <taxon>Bacteria</taxon>
        <taxon>Pseudomonadati</taxon>
        <taxon>Pseudomonadota</taxon>
        <taxon>Alphaproteobacteria</taxon>
        <taxon>Rhodobacterales</taxon>
        <taxon>Paracoccaceae</taxon>
        <taxon>Paracoccus</taxon>
    </lineage>
</organism>
<dbReference type="EMBL" id="FXTK01000005">
    <property type="protein sequence ID" value="SMO63873.1"/>
    <property type="molecule type" value="Genomic_DNA"/>
</dbReference>
<feature type="region of interest" description="Disordered" evidence="1">
    <location>
        <begin position="41"/>
        <end position="63"/>
    </location>
</feature>
<name>A0A521CWR4_9RHOB</name>
<sequence length="63" mass="6539">MGAPAASQAAIKRALDAAQSCGLTVTGFTVSKDGTIQVETAAAPVDSSRDNVQPLRPKQWAKR</sequence>